<name>A0A0S4JE37_BODSA</name>
<proteinExistence type="predicted"/>
<dbReference type="VEuPathDB" id="TriTrypDB:BSAL_23170"/>
<sequence>MSLRQIHRLVPITHSAGEEGREVLVTEVSVLLTVFSHSCMWIHVTNSHDARVQGESKSLPPFGCASVATPLAFPPFVSETLLLESPILQPLVQQEAETVGTSVVAPQTSFAQSLATRLTRRYRNHQHADVSQPGIVFTICCGIHGDLEAALVGTMTGGASRTVLEFGGIVFKQVAALVDEVLSSTTNPSP</sequence>
<organism evidence="1 2">
    <name type="scientific">Bodo saltans</name>
    <name type="common">Flagellated protozoan</name>
    <dbReference type="NCBI Taxonomy" id="75058"/>
    <lineage>
        <taxon>Eukaryota</taxon>
        <taxon>Discoba</taxon>
        <taxon>Euglenozoa</taxon>
        <taxon>Kinetoplastea</taxon>
        <taxon>Metakinetoplastina</taxon>
        <taxon>Eubodonida</taxon>
        <taxon>Bodonidae</taxon>
        <taxon>Bodo</taxon>
    </lineage>
</organism>
<evidence type="ECO:0000313" key="2">
    <source>
        <dbReference type="Proteomes" id="UP000051952"/>
    </source>
</evidence>
<accession>A0A0S4JE37</accession>
<reference evidence="2" key="1">
    <citation type="submission" date="2015-09" db="EMBL/GenBank/DDBJ databases">
        <authorList>
            <consortium name="Pathogen Informatics"/>
        </authorList>
    </citation>
    <scope>NUCLEOTIDE SEQUENCE [LARGE SCALE GENOMIC DNA]</scope>
    <source>
        <strain evidence="2">Lake Konstanz</strain>
    </source>
</reference>
<protein>
    <submittedName>
        <fullName evidence="1">Uncharacterized protein</fullName>
    </submittedName>
</protein>
<keyword evidence="2" id="KW-1185">Reference proteome</keyword>
<gene>
    <name evidence="1" type="ORF">BSAL_23170</name>
</gene>
<evidence type="ECO:0000313" key="1">
    <source>
        <dbReference type="EMBL" id="CUG89740.1"/>
    </source>
</evidence>
<dbReference type="Proteomes" id="UP000051952">
    <property type="component" value="Unassembled WGS sequence"/>
</dbReference>
<dbReference type="OMA" id="TICCGIH"/>
<dbReference type="EMBL" id="CYKH01001766">
    <property type="protein sequence ID" value="CUG89740.1"/>
    <property type="molecule type" value="Genomic_DNA"/>
</dbReference>
<dbReference type="AlphaFoldDB" id="A0A0S4JE37"/>